<proteinExistence type="inferred from homology"/>
<evidence type="ECO:0000256" key="2">
    <source>
        <dbReference type="ARBA" id="ARBA00022679"/>
    </source>
</evidence>
<gene>
    <name evidence="5" type="ORF">OCK74_10585</name>
</gene>
<reference evidence="5" key="1">
    <citation type="submission" date="2022-09" db="EMBL/GenBank/DDBJ databases">
        <authorList>
            <person name="Yuan C."/>
            <person name="Ke Z."/>
        </authorList>
    </citation>
    <scope>NUCLEOTIDE SEQUENCE</scope>
    <source>
        <strain evidence="5">LB-8</strain>
    </source>
</reference>
<keyword evidence="4" id="KW-0012">Acyltransferase</keyword>
<comment type="caution">
    <text evidence="5">The sequence shown here is derived from an EMBL/GenBank/DDBJ whole genome shotgun (WGS) entry which is preliminary data.</text>
</comment>
<dbReference type="Proteomes" id="UP001155483">
    <property type="component" value="Unassembled WGS sequence"/>
</dbReference>
<dbReference type="SUPFAM" id="SSF51161">
    <property type="entry name" value="Trimeric LpxA-like enzymes"/>
    <property type="match status" value="1"/>
</dbReference>
<evidence type="ECO:0008006" key="7">
    <source>
        <dbReference type="Google" id="ProtNLM"/>
    </source>
</evidence>
<evidence type="ECO:0000256" key="3">
    <source>
        <dbReference type="ARBA" id="ARBA00022737"/>
    </source>
</evidence>
<evidence type="ECO:0000256" key="1">
    <source>
        <dbReference type="ARBA" id="ARBA00007274"/>
    </source>
</evidence>
<evidence type="ECO:0000313" key="5">
    <source>
        <dbReference type="EMBL" id="MCU7549563.1"/>
    </source>
</evidence>
<evidence type="ECO:0000256" key="4">
    <source>
        <dbReference type="ARBA" id="ARBA00023315"/>
    </source>
</evidence>
<comment type="similarity">
    <text evidence="1">Belongs to the transferase hexapeptide repeat family.</text>
</comment>
<dbReference type="AlphaFoldDB" id="A0A9X3BI24"/>
<dbReference type="InterPro" id="IPR011004">
    <property type="entry name" value="Trimer_LpxA-like_sf"/>
</dbReference>
<protein>
    <recommendedName>
        <fullName evidence="7">Acetyltransferase</fullName>
    </recommendedName>
</protein>
<keyword evidence="6" id="KW-1185">Reference proteome</keyword>
<dbReference type="PROSITE" id="PS00101">
    <property type="entry name" value="HEXAPEP_TRANSFERASES"/>
    <property type="match status" value="1"/>
</dbReference>
<name>A0A9X3BI24_9BACT</name>
<dbReference type="InterPro" id="IPR018357">
    <property type="entry name" value="Hexapep_transf_CS"/>
</dbReference>
<keyword evidence="2" id="KW-0808">Transferase</keyword>
<dbReference type="GO" id="GO:0008374">
    <property type="term" value="F:O-acyltransferase activity"/>
    <property type="evidence" value="ECO:0007669"/>
    <property type="project" value="TreeGrafter"/>
</dbReference>
<reference evidence="5" key="2">
    <citation type="submission" date="2023-04" db="EMBL/GenBank/DDBJ databases">
        <title>Paracnuella aquatica gen. nov., sp. nov., a member of the family Chitinophagaceae isolated from a hot spring.</title>
        <authorList>
            <person name="Wang C."/>
        </authorList>
    </citation>
    <scope>NUCLEOTIDE SEQUENCE</scope>
    <source>
        <strain evidence="5">LB-8</strain>
    </source>
</reference>
<dbReference type="InterPro" id="IPR051159">
    <property type="entry name" value="Hexapeptide_acetyltransf"/>
</dbReference>
<dbReference type="InterPro" id="IPR001451">
    <property type="entry name" value="Hexapep"/>
</dbReference>
<evidence type="ECO:0000313" key="6">
    <source>
        <dbReference type="Proteomes" id="UP001155483"/>
    </source>
</evidence>
<dbReference type="EMBL" id="JAOTIF010000006">
    <property type="protein sequence ID" value="MCU7549563.1"/>
    <property type="molecule type" value="Genomic_DNA"/>
</dbReference>
<sequence>MGGITIEDDVLIGPRVNLTTENHPLDPADRRALICKPIVIKRNAWIGAAATILPGVTIGENAVVAAGAVVSKDVPANTIVGGVPAKIIKSID</sequence>
<accession>A0A9X3BI24</accession>
<organism evidence="5 6">
    <name type="scientific">Paraflavisolibacter caeni</name>
    <dbReference type="NCBI Taxonomy" id="2982496"/>
    <lineage>
        <taxon>Bacteria</taxon>
        <taxon>Pseudomonadati</taxon>
        <taxon>Bacteroidota</taxon>
        <taxon>Chitinophagia</taxon>
        <taxon>Chitinophagales</taxon>
        <taxon>Chitinophagaceae</taxon>
        <taxon>Paraflavisolibacter</taxon>
    </lineage>
</organism>
<dbReference type="PANTHER" id="PTHR23416">
    <property type="entry name" value="SIALIC ACID SYNTHASE-RELATED"/>
    <property type="match status" value="1"/>
</dbReference>
<dbReference type="Pfam" id="PF00132">
    <property type="entry name" value="Hexapep"/>
    <property type="match status" value="1"/>
</dbReference>
<keyword evidence="3" id="KW-0677">Repeat</keyword>
<dbReference type="Gene3D" id="2.160.10.10">
    <property type="entry name" value="Hexapeptide repeat proteins"/>
    <property type="match status" value="1"/>
</dbReference>
<dbReference type="PANTHER" id="PTHR23416:SF23">
    <property type="entry name" value="ACETYLTRANSFERASE C18B11.09C-RELATED"/>
    <property type="match status" value="1"/>
</dbReference>